<proteinExistence type="predicted"/>
<evidence type="ECO:0000313" key="2">
    <source>
        <dbReference type="Proteomes" id="UP000198462"/>
    </source>
</evidence>
<comment type="caution">
    <text evidence="1">The sequence shown here is derived from an EMBL/GenBank/DDBJ whole genome shotgun (WGS) entry which is preliminary data.</text>
</comment>
<reference evidence="2" key="1">
    <citation type="submission" date="2017-05" db="EMBL/GenBank/DDBJ databases">
        <authorList>
            <person name="Lin X."/>
        </authorList>
    </citation>
    <scope>NUCLEOTIDE SEQUENCE [LARGE SCALE GENOMIC DNA]</scope>
    <source>
        <strain evidence="2">JLT2012</strain>
    </source>
</reference>
<gene>
    <name evidence="1" type="ORF">B5C34_12175</name>
</gene>
<dbReference type="AlphaFoldDB" id="A0A219B7L4"/>
<sequence>MNLMQALLWTKLAELPEIFDDDYVSFPRALFHPKGLRIFLSNWEDLAESFIQVIHRMRLNRPEIGEKIYEVILSLTDLPDSWRALNDDRLVGTVGHPFRAVTGSEALNLRFMTFEVGTPPEQPDNKFPNFLVNVNVPEDEASERRLAQIWEKAKVENIHERLRPALIPFEESPPISLGISETAQEQLSHAGP</sequence>
<dbReference type="OrthoDB" id="9785973at2"/>
<evidence type="ECO:0000313" key="1">
    <source>
        <dbReference type="EMBL" id="OWV34143.1"/>
    </source>
</evidence>
<organism evidence="1 2">
    <name type="scientific">Pacificimonas flava</name>
    <dbReference type="NCBI Taxonomy" id="1234595"/>
    <lineage>
        <taxon>Bacteria</taxon>
        <taxon>Pseudomonadati</taxon>
        <taxon>Pseudomonadota</taxon>
        <taxon>Alphaproteobacteria</taxon>
        <taxon>Sphingomonadales</taxon>
        <taxon>Sphingosinicellaceae</taxon>
        <taxon>Pacificimonas</taxon>
    </lineage>
</organism>
<dbReference type="EMBL" id="NFZT01000001">
    <property type="protein sequence ID" value="OWV34143.1"/>
    <property type="molecule type" value="Genomic_DNA"/>
</dbReference>
<accession>A0A219B7L4</accession>
<dbReference type="Proteomes" id="UP000198462">
    <property type="component" value="Unassembled WGS sequence"/>
</dbReference>
<dbReference type="RefSeq" id="WP_088712841.1">
    <property type="nucleotide sequence ID" value="NZ_NFZT01000001.1"/>
</dbReference>
<keyword evidence="2" id="KW-1185">Reference proteome</keyword>
<protein>
    <submittedName>
        <fullName evidence="1">Uncharacterized protein</fullName>
    </submittedName>
</protein>
<name>A0A219B7L4_9SPHN</name>